<protein>
    <submittedName>
        <fullName evidence="1">Uncharacterized protein</fullName>
    </submittedName>
</protein>
<proteinExistence type="predicted"/>
<reference evidence="1" key="1">
    <citation type="journal article" date="2021" name="Proc. Natl. Acad. Sci. U.S.A.">
        <title>A Catalog of Tens of Thousands of Viruses from Human Metagenomes Reveals Hidden Associations with Chronic Diseases.</title>
        <authorList>
            <person name="Tisza M.J."/>
            <person name="Buck C.B."/>
        </authorList>
    </citation>
    <scope>NUCLEOTIDE SEQUENCE</scope>
    <source>
        <strain evidence="1">CtUGR26</strain>
    </source>
</reference>
<evidence type="ECO:0000313" key="1">
    <source>
        <dbReference type="EMBL" id="DAE15299.1"/>
    </source>
</evidence>
<sequence>MPAGISSGSLQAFFYFLFSKPSDSHLPRGYQIEGRK</sequence>
<dbReference type="EMBL" id="BK015602">
    <property type="protein sequence ID" value="DAE15299.1"/>
    <property type="molecule type" value="Genomic_DNA"/>
</dbReference>
<organism evidence="1">
    <name type="scientific">Siphoviridae sp. ctUGR26</name>
    <dbReference type="NCBI Taxonomy" id="2825527"/>
    <lineage>
        <taxon>Viruses</taxon>
        <taxon>Duplodnaviria</taxon>
        <taxon>Heunggongvirae</taxon>
        <taxon>Uroviricota</taxon>
        <taxon>Caudoviricetes</taxon>
    </lineage>
</organism>
<accession>A0A8S5Q916</accession>
<name>A0A8S5Q916_9CAUD</name>